<dbReference type="Proteomes" id="UP000087171">
    <property type="component" value="Chromosome Ca3"/>
</dbReference>
<feature type="domain" description="MULE transposase" evidence="1">
    <location>
        <begin position="30"/>
        <end position="124"/>
    </location>
</feature>
<dbReference type="AlphaFoldDB" id="A0A3Q7XN03"/>
<dbReference type="PANTHER" id="PTHR31973:SF187">
    <property type="entry name" value="MUTATOR TRANSPOSASE MUDRA PROTEIN"/>
    <property type="match status" value="1"/>
</dbReference>
<proteinExistence type="predicted"/>
<accession>A0A3Q7XN03</accession>
<dbReference type="PANTHER" id="PTHR31973">
    <property type="entry name" value="POLYPROTEIN, PUTATIVE-RELATED"/>
    <property type="match status" value="1"/>
</dbReference>
<evidence type="ECO:0000259" key="1">
    <source>
        <dbReference type="Pfam" id="PF10551"/>
    </source>
</evidence>
<sequence length="131" mass="14587">MSDIGPVFERIYVCLEACKAAFANTCRPLIGLDACFLKGEYGGQLIAAVGKDGNNQMIPIAYAVVEAETKDSWQWFLDLLLEDLNNVQQKQYAFISDQQKGLVPAIANIGAHVEHRLCVKHLYGNWKKKVS</sequence>
<dbReference type="Pfam" id="PF10551">
    <property type="entry name" value="MULE"/>
    <property type="match status" value="1"/>
</dbReference>
<protein>
    <submittedName>
        <fullName evidence="3">Uncharacterized protein LOC113785718</fullName>
    </submittedName>
</protein>
<evidence type="ECO:0000313" key="3">
    <source>
        <dbReference type="RefSeq" id="XP_027188293.1"/>
    </source>
</evidence>
<dbReference type="RefSeq" id="XP_027188293.1">
    <property type="nucleotide sequence ID" value="XM_027332492.1"/>
</dbReference>
<dbReference type="KEGG" id="cam:113785718"/>
<reference evidence="3" key="2">
    <citation type="submission" date="2025-08" db="UniProtKB">
        <authorList>
            <consortium name="RefSeq"/>
        </authorList>
    </citation>
    <scope>IDENTIFICATION</scope>
    <source>
        <tissue evidence="3">Etiolated seedlings</tissue>
    </source>
</reference>
<evidence type="ECO:0000313" key="2">
    <source>
        <dbReference type="Proteomes" id="UP000087171"/>
    </source>
</evidence>
<organism evidence="2 3">
    <name type="scientific">Cicer arietinum</name>
    <name type="common">Chickpea</name>
    <name type="synonym">Garbanzo</name>
    <dbReference type="NCBI Taxonomy" id="3827"/>
    <lineage>
        <taxon>Eukaryota</taxon>
        <taxon>Viridiplantae</taxon>
        <taxon>Streptophyta</taxon>
        <taxon>Embryophyta</taxon>
        <taxon>Tracheophyta</taxon>
        <taxon>Spermatophyta</taxon>
        <taxon>Magnoliopsida</taxon>
        <taxon>eudicotyledons</taxon>
        <taxon>Gunneridae</taxon>
        <taxon>Pentapetalae</taxon>
        <taxon>rosids</taxon>
        <taxon>fabids</taxon>
        <taxon>Fabales</taxon>
        <taxon>Fabaceae</taxon>
        <taxon>Papilionoideae</taxon>
        <taxon>50 kb inversion clade</taxon>
        <taxon>NPAAA clade</taxon>
        <taxon>Hologalegina</taxon>
        <taxon>IRL clade</taxon>
        <taxon>Cicereae</taxon>
        <taxon>Cicer</taxon>
    </lineage>
</organism>
<dbReference type="STRING" id="3827.A0A3Q7XN03"/>
<gene>
    <name evidence="3" type="primary">LOC113785718</name>
</gene>
<name>A0A3Q7XN03_CICAR</name>
<keyword evidence="2" id="KW-1185">Reference proteome</keyword>
<reference evidence="2" key="1">
    <citation type="journal article" date="2013" name="Nat. Biotechnol.">
        <title>Draft genome sequence of chickpea (Cicer arietinum) provides a resource for trait improvement.</title>
        <authorList>
            <person name="Varshney R.K."/>
            <person name="Song C."/>
            <person name="Saxena R.K."/>
            <person name="Azam S."/>
            <person name="Yu S."/>
            <person name="Sharpe A.G."/>
            <person name="Cannon S."/>
            <person name="Baek J."/>
            <person name="Rosen B.D."/>
            <person name="Tar'an B."/>
            <person name="Millan T."/>
            <person name="Zhang X."/>
            <person name="Ramsay L.D."/>
            <person name="Iwata A."/>
            <person name="Wang Y."/>
            <person name="Nelson W."/>
            <person name="Farmer A.D."/>
            <person name="Gaur P.M."/>
            <person name="Soderlund C."/>
            <person name="Penmetsa R.V."/>
            <person name="Xu C."/>
            <person name="Bharti A.K."/>
            <person name="He W."/>
            <person name="Winter P."/>
            <person name="Zhao S."/>
            <person name="Hane J.K."/>
            <person name="Carrasquilla-Garcia N."/>
            <person name="Condie J.A."/>
            <person name="Upadhyaya H.D."/>
            <person name="Luo M.C."/>
            <person name="Thudi M."/>
            <person name="Gowda C.L."/>
            <person name="Singh N.P."/>
            <person name="Lichtenzveig J."/>
            <person name="Gali K.K."/>
            <person name="Rubio J."/>
            <person name="Nadarajan N."/>
            <person name="Dolezel J."/>
            <person name="Bansal K.C."/>
            <person name="Xu X."/>
            <person name="Edwards D."/>
            <person name="Zhang G."/>
            <person name="Kahl G."/>
            <person name="Gil J."/>
            <person name="Singh K.B."/>
            <person name="Datta S.K."/>
            <person name="Jackson S.A."/>
            <person name="Wang J."/>
            <person name="Cook D.R."/>
        </authorList>
    </citation>
    <scope>NUCLEOTIDE SEQUENCE [LARGE SCALE GENOMIC DNA]</scope>
    <source>
        <strain evidence="2">cv. CDC Frontier</strain>
    </source>
</reference>
<dbReference type="InterPro" id="IPR018289">
    <property type="entry name" value="MULE_transposase_dom"/>
</dbReference>
<dbReference type="OrthoDB" id="1646772at2759"/>